<sequence>MSLKEDVRAPICLLTASAIAVSLRDITWNFLHSSSLNHHNEYISNLSVNKNKNLIVISAIYAIFF</sequence>
<evidence type="ECO:0000313" key="2">
    <source>
        <dbReference type="Proteomes" id="UP001164929"/>
    </source>
</evidence>
<comment type="caution">
    <text evidence="1">The sequence shown here is derived from an EMBL/GenBank/DDBJ whole genome shotgun (WGS) entry which is preliminary data.</text>
</comment>
<dbReference type="AlphaFoldDB" id="A0AAD6PVZ3"/>
<dbReference type="EMBL" id="JAQIZT010000015">
    <property type="protein sequence ID" value="KAJ6969606.1"/>
    <property type="molecule type" value="Genomic_DNA"/>
</dbReference>
<gene>
    <name evidence="1" type="ORF">NC653_034214</name>
</gene>
<keyword evidence="2" id="KW-1185">Reference proteome</keyword>
<proteinExistence type="predicted"/>
<evidence type="ECO:0000313" key="1">
    <source>
        <dbReference type="EMBL" id="KAJ6969606.1"/>
    </source>
</evidence>
<name>A0AAD6PVZ3_9ROSI</name>
<reference evidence="1" key="1">
    <citation type="journal article" date="2023" name="Mol. Ecol. Resour.">
        <title>Chromosome-level genome assembly of a triploid poplar Populus alba 'Berolinensis'.</title>
        <authorList>
            <person name="Chen S."/>
            <person name="Yu Y."/>
            <person name="Wang X."/>
            <person name="Wang S."/>
            <person name="Zhang T."/>
            <person name="Zhou Y."/>
            <person name="He R."/>
            <person name="Meng N."/>
            <person name="Wang Y."/>
            <person name="Liu W."/>
            <person name="Liu Z."/>
            <person name="Liu J."/>
            <person name="Guo Q."/>
            <person name="Huang H."/>
            <person name="Sederoff R.R."/>
            <person name="Wang G."/>
            <person name="Qu G."/>
            <person name="Chen S."/>
        </authorList>
    </citation>
    <scope>NUCLEOTIDE SEQUENCE</scope>
    <source>
        <strain evidence="1">SC-2020</strain>
    </source>
</reference>
<organism evidence="1 2">
    <name type="scientific">Populus alba x Populus x berolinensis</name>
    <dbReference type="NCBI Taxonomy" id="444605"/>
    <lineage>
        <taxon>Eukaryota</taxon>
        <taxon>Viridiplantae</taxon>
        <taxon>Streptophyta</taxon>
        <taxon>Embryophyta</taxon>
        <taxon>Tracheophyta</taxon>
        <taxon>Spermatophyta</taxon>
        <taxon>Magnoliopsida</taxon>
        <taxon>eudicotyledons</taxon>
        <taxon>Gunneridae</taxon>
        <taxon>Pentapetalae</taxon>
        <taxon>rosids</taxon>
        <taxon>fabids</taxon>
        <taxon>Malpighiales</taxon>
        <taxon>Salicaceae</taxon>
        <taxon>Saliceae</taxon>
        <taxon>Populus</taxon>
    </lineage>
</organism>
<protein>
    <submittedName>
        <fullName evidence="1">Uncharacterized protein</fullName>
    </submittedName>
</protein>
<accession>A0AAD6PVZ3</accession>
<dbReference type="Proteomes" id="UP001164929">
    <property type="component" value="Chromosome 15"/>
</dbReference>